<gene>
    <name evidence="12" type="ORF">BCR43DRAFT_483662</name>
</gene>
<keyword evidence="9 10" id="KW-0413">Isomerase</keyword>
<dbReference type="PANTHER" id="PTHR13232">
    <property type="entry name" value="NAD(P)H-HYDRATE EPIMERASE"/>
    <property type="match status" value="1"/>
</dbReference>
<dbReference type="EMBL" id="MCGN01000001">
    <property type="protein sequence ID" value="ORZ03619.1"/>
    <property type="molecule type" value="Genomic_DNA"/>
</dbReference>
<dbReference type="FunCoup" id="A0A1X2HVM5">
    <property type="interactions" value="48"/>
</dbReference>
<evidence type="ECO:0000256" key="2">
    <source>
        <dbReference type="ARBA" id="ARBA00000909"/>
    </source>
</evidence>
<dbReference type="PROSITE" id="PS51385">
    <property type="entry name" value="YJEF_N"/>
    <property type="match status" value="1"/>
</dbReference>
<evidence type="ECO:0000256" key="6">
    <source>
        <dbReference type="ARBA" id="ARBA00022857"/>
    </source>
</evidence>
<comment type="similarity">
    <text evidence="10">Belongs to the NnrE/AIBP family.</text>
</comment>
<dbReference type="Proteomes" id="UP000242180">
    <property type="component" value="Unassembled WGS sequence"/>
</dbReference>
<dbReference type="SUPFAM" id="SSF64153">
    <property type="entry name" value="YjeF N-terminal domain-like"/>
    <property type="match status" value="1"/>
</dbReference>
<keyword evidence="5 10" id="KW-0547">Nucleotide-binding</keyword>
<feature type="binding site" evidence="10">
    <location>
        <begin position="62"/>
        <end position="66"/>
    </location>
    <ligand>
        <name>(6S)-NADPHX</name>
        <dbReference type="ChEBI" id="CHEBI:64076"/>
    </ligand>
</feature>
<feature type="binding site" evidence="10">
    <location>
        <position position="158"/>
    </location>
    <ligand>
        <name>(6S)-NADPHX</name>
        <dbReference type="ChEBI" id="CHEBI:64076"/>
    </ligand>
</feature>
<dbReference type="HAMAP" id="MF_01966">
    <property type="entry name" value="NADHX_epimerase"/>
    <property type="match status" value="1"/>
</dbReference>
<keyword evidence="7 10" id="KW-0630">Potassium</keyword>
<name>A0A1X2HVM5_SYNRA</name>
<evidence type="ECO:0000313" key="12">
    <source>
        <dbReference type="EMBL" id="ORZ03619.1"/>
    </source>
</evidence>
<evidence type="ECO:0000256" key="5">
    <source>
        <dbReference type="ARBA" id="ARBA00022741"/>
    </source>
</evidence>
<evidence type="ECO:0000313" key="13">
    <source>
        <dbReference type="Proteomes" id="UP000242180"/>
    </source>
</evidence>
<evidence type="ECO:0000256" key="8">
    <source>
        <dbReference type="ARBA" id="ARBA00023027"/>
    </source>
</evidence>
<evidence type="ECO:0000256" key="4">
    <source>
        <dbReference type="ARBA" id="ARBA00022723"/>
    </source>
</evidence>
<evidence type="ECO:0000256" key="3">
    <source>
        <dbReference type="ARBA" id="ARBA00012228"/>
    </source>
</evidence>
<proteinExistence type="inferred from homology"/>
<feature type="binding site" evidence="10">
    <location>
        <begin position="129"/>
        <end position="135"/>
    </location>
    <ligand>
        <name>(6S)-NADPHX</name>
        <dbReference type="ChEBI" id="CHEBI:64076"/>
    </ligand>
</feature>
<evidence type="ECO:0000259" key="11">
    <source>
        <dbReference type="PROSITE" id="PS51385"/>
    </source>
</evidence>
<dbReference type="FunFam" id="3.40.50.10260:FF:000005">
    <property type="entry name" value="NAD(P)H-hydrate epimerase"/>
    <property type="match status" value="1"/>
</dbReference>
<keyword evidence="10" id="KW-0496">Mitochondrion</keyword>
<comment type="function">
    <text evidence="10">Catalyzes the epimerization of the S- and R-forms of NAD(P)HX, a damaged form of NAD(P)H that is a result of enzymatic or heat-dependent hydration. This is a prerequisite for the S-specific NAD(P)H-hydrate dehydratase to allow the repair of both epimers of NAD(P)HX.</text>
</comment>
<keyword evidence="8 10" id="KW-0520">NAD</keyword>
<feature type="domain" description="YjeF N-terminal" evidence="11">
    <location>
        <begin position="11"/>
        <end position="217"/>
    </location>
</feature>
<dbReference type="STRING" id="13706.A0A1X2HVM5"/>
<evidence type="ECO:0000256" key="9">
    <source>
        <dbReference type="ARBA" id="ARBA00023235"/>
    </source>
</evidence>
<keyword evidence="4 10" id="KW-0479">Metal-binding</keyword>
<dbReference type="AlphaFoldDB" id="A0A1X2HVM5"/>
<comment type="catalytic activity">
    <reaction evidence="2 10">
        <text>(6R)-NADPHX = (6S)-NADPHX</text>
        <dbReference type="Rhea" id="RHEA:32227"/>
        <dbReference type="ChEBI" id="CHEBI:64076"/>
        <dbReference type="ChEBI" id="CHEBI:64077"/>
        <dbReference type="EC" id="5.1.99.6"/>
    </reaction>
</comment>
<dbReference type="GO" id="GO:0000166">
    <property type="term" value="F:nucleotide binding"/>
    <property type="evidence" value="ECO:0007669"/>
    <property type="project" value="UniProtKB-KW"/>
</dbReference>
<comment type="cofactor">
    <cofactor evidence="10">
        <name>K(+)</name>
        <dbReference type="ChEBI" id="CHEBI:29103"/>
    </cofactor>
    <text evidence="10">Binds 1 potassium ion per subunit.</text>
</comment>
<feature type="binding site" evidence="10">
    <location>
        <position position="63"/>
    </location>
    <ligand>
        <name>K(+)</name>
        <dbReference type="ChEBI" id="CHEBI:29103"/>
    </ligand>
</feature>
<reference evidence="12 13" key="1">
    <citation type="submission" date="2016-07" db="EMBL/GenBank/DDBJ databases">
        <title>Pervasive Adenine N6-methylation of Active Genes in Fungi.</title>
        <authorList>
            <consortium name="DOE Joint Genome Institute"/>
            <person name="Mondo S.J."/>
            <person name="Dannebaum R.O."/>
            <person name="Kuo R.C."/>
            <person name="Labutti K."/>
            <person name="Haridas S."/>
            <person name="Kuo A."/>
            <person name="Salamov A."/>
            <person name="Ahrendt S.R."/>
            <person name="Lipzen A."/>
            <person name="Sullivan W."/>
            <person name="Andreopoulos W.B."/>
            <person name="Clum A."/>
            <person name="Lindquist E."/>
            <person name="Daum C."/>
            <person name="Ramamoorthy G.K."/>
            <person name="Gryganskyi A."/>
            <person name="Culley D."/>
            <person name="Magnuson J.K."/>
            <person name="James T.Y."/>
            <person name="O'Malley M.A."/>
            <person name="Stajich J.E."/>
            <person name="Spatafora J.W."/>
            <person name="Visel A."/>
            <person name="Grigoriev I.V."/>
        </authorList>
    </citation>
    <scope>NUCLEOTIDE SEQUENCE [LARGE SCALE GENOMIC DNA]</scope>
    <source>
        <strain evidence="12 13">NRRL 2496</strain>
    </source>
</reference>
<protein>
    <recommendedName>
        <fullName evidence="3 10">NAD(P)H-hydrate epimerase</fullName>
        <ecNumber evidence="3 10">5.1.99.6</ecNumber>
    </recommendedName>
    <alternativeName>
        <fullName evidence="10">NAD(P)HX epimerase</fullName>
    </alternativeName>
</protein>
<keyword evidence="10" id="KW-0963">Cytoplasm</keyword>
<feature type="binding site" evidence="10">
    <location>
        <position position="161"/>
    </location>
    <ligand>
        <name>K(+)</name>
        <dbReference type="ChEBI" id="CHEBI:29103"/>
    </ligand>
</feature>
<comment type="catalytic activity">
    <reaction evidence="1 10">
        <text>(6R)-NADHX = (6S)-NADHX</text>
        <dbReference type="Rhea" id="RHEA:32215"/>
        <dbReference type="ChEBI" id="CHEBI:64074"/>
        <dbReference type="ChEBI" id="CHEBI:64075"/>
        <dbReference type="EC" id="5.1.99.6"/>
    </reaction>
</comment>
<dbReference type="GO" id="GO:0052856">
    <property type="term" value="F:NAD(P)HX epimerase activity"/>
    <property type="evidence" value="ECO:0007669"/>
    <property type="project" value="UniProtKB-UniRule"/>
</dbReference>
<dbReference type="InterPro" id="IPR032976">
    <property type="entry name" value="YJEFN_prot_NAXE-like"/>
</dbReference>
<keyword evidence="13" id="KW-1185">Reference proteome</keyword>
<evidence type="ECO:0000256" key="1">
    <source>
        <dbReference type="ARBA" id="ARBA00000013"/>
    </source>
</evidence>
<dbReference type="Pfam" id="PF03853">
    <property type="entry name" value="YjeF_N"/>
    <property type="match status" value="1"/>
</dbReference>
<comment type="caution">
    <text evidence="12">The sequence shown here is derived from an EMBL/GenBank/DDBJ whole genome shotgun (WGS) entry which is preliminary data.</text>
</comment>
<dbReference type="GO" id="GO:0046872">
    <property type="term" value="F:metal ion binding"/>
    <property type="evidence" value="ECO:0007669"/>
    <property type="project" value="UniProtKB-KW"/>
</dbReference>
<organism evidence="12 13">
    <name type="scientific">Syncephalastrum racemosum</name>
    <name type="common">Filamentous fungus</name>
    <dbReference type="NCBI Taxonomy" id="13706"/>
    <lineage>
        <taxon>Eukaryota</taxon>
        <taxon>Fungi</taxon>
        <taxon>Fungi incertae sedis</taxon>
        <taxon>Mucoromycota</taxon>
        <taxon>Mucoromycotina</taxon>
        <taxon>Mucoromycetes</taxon>
        <taxon>Mucorales</taxon>
        <taxon>Syncephalastraceae</taxon>
        <taxon>Syncephalastrum</taxon>
    </lineage>
</organism>
<dbReference type="InParanoid" id="A0A1X2HVM5"/>
<dbReference type="OrthoDB" id="10064708at2759"/>
<evidence type="ECO:0000256" key="10">
    <source>
        <dbReference type="HAMAP-Rule" id="MF_03159"/>
    </source>
</evidence>
<sequence>MSLKYLSQKVAQTIDEELMSAAGGFSVDQLMELAGLSVAEAVQKTYDNKKYPRVLVCVGPGNNGGDGLVAARHLFHFGFRPSLFYPKQPNKDLYKRLLTQCQQLQLPVHQDNWSTHVEQADVLIDSVFGFSFQGEVRDPFKEVIQSFKTTSKPIVAVDIPSGWDVEQGPTEQVDYQPSVLVSLTAPKQCAAHFKGSHHFLGGRFVPPALAQKFGFDVPAFKGAEQTVELPRSSSL</sequence>
<dbReference type="OMA" id="RHLFHYG"/>
<feature type="binding site" evidence="10">
    <location>
        <position position="125"/>
    </location>
    <ligand>
        <name>K(+)</name>
        <dbReference type="ChEBI" id="CHEBI:29103"/>
    </ligand>
</feature>
<comment type="caution">
    <text evidence="10">Lacks conserved residue(s) required for the propagation of feature annotation.</text>
</comment>
<dbReference type="PANTHER" id="PTHR13232:SF10">
    <property type="entry name" value="NAD(P)H-HYDRATE EPIMERASE"/>
    <property type="match status" value="1"/>
</dbReference>
<dbReference type="NCBIfam" id="TIGR00197">
    <property type="entry name" value="yjeF_nterm"/>
    <property type="match status" value="1"/>
</dbReference>
<dbReference type="EC" id="5.1.99.6" evidence="3 10"/>
<dbReference type="InterPro" id="IPR004443">
    <property type="entry name" value="YjeF_N_dom"/>
</dbReference>
<dbReference type="Gene3D" id="3.40.50.10260">
    <property type="entry name" value="YjeF N-terminal domain"/>
    <property type="match status" value="1"/>
</dbReference>
<comment type="subcellular location">
    <subcellularLocation>
        <location evidence="10">Cytoplasm</location>
    </subcellularLocation>
    <subcellularLocation>
        <location evidence="10">Mitochondrion</location>
    </subcellularLocation>
</comment>
<evidence type="ECO:0000256" key="7">
    <source>
        <dbReference type="ARBA" id="ARBA00022958"/>
    </source>
</evidence>
<dbReference type="GO" id="GO:0005739">
    <property type="term" value="C:mitochondrion"/>
    <property type="evidence" value="ECO:0007669"/>
    <property type="project" value="UniProtKB-SubCell"/>
</dbReference>
<accession>A0A1X2HVM5</accession>
<keyword evidence="6" id="KW-0521">NADP</keyword>
<dbReference type="InterPro" id="IPR036652">
    <property type="entry name" value="YjeF_N_dom_sf"/>
</dbReference>